<dbReference type="Gene3D" id="1.10.260.40">
    <property type="entry name" value="lambda repressor-like DNA-binding domains"/>
    <property type="match status" value="1"/>
</dbReference>
<evidence type="ECO:0000256" key="3">
    <source>
        <dbReference type="ARBA" id="ARBA00023125"/>
    </source>
</evidence>
<proteinExistence type="predicted"/>
<evidence type="ECO:0000313" key="7">
    <source>
        <dbReference type="Proteomes" id="UP000094578"/>
    </source>
</evidence>
<dbReference type="EMBL" id="MDER01000051">
    <property type="protein sequence ID" value="ODP27575.1"/>
    <property type="molecule type" value="Genomic_DNA"/>
</dbReference>
<keyword evidence="3" id="KW-0238">DNA-binding</keyword>
<evidence type="ECO:0000313" key="6">
    <source>
        <dbReference type="EMBL" id="ODP27575.1"/>
    </source>
</evidence>
<dbReference type="SUPFAM" id="SSF47413">
    <property type="entry name" value="lambda repressor-like DNA-binding domains"/>
    <property type="match status" value="1"/>
</dbReference>
<keyword evidence="2" id="KW-0805">Transcription regulation</keyword>
<dbReference type="PRINTS" id="PR00036">
    <property type="entry name" value="HTHLACI"/>
</dbReference>
<dbReference type="SUPFAM" id="SSF53822">
    <property type="entry name" value="Periplasmic binding protein-like I"/>
    <property type="match status" value="1"/>
</dbReference>
<comment type="caution">
    <text evidence="6">The sequence shown here is derived from an EMBL/GenBank/DDBJ whole genome shotgun (WGS) entry which is preliminary data.</text>
</comment>
<dbReference type="PROSITE" id="PS00356">
    <property type="entry name" value="HTH_LACI_1"/>
    <property type="match status" value="1"/>
</dbReference>
<dbReference type="SMART" id="SM00354">
    <property type="entry name" value="HTH_LACI"/>
    <property type="match status" value="1"/>
</dbReference>
<protein>
    <submittedName>
        <fullName evidence="6">Sucrose operon repressor</fullName>
    </submittedName>
</protein>
<sequence>MPTIHDVAKHAGVTPTTVSRVLNNRGYISDKTRKKVYSSMEHLNYQPNEIARSLKNKQSNIIGLIVPDVSHPFFAAFASQIEYYAYENGMKVLLCNSHLDPVKEKEYIDMMRGNRVDGIIMSSHTLETEQYQNVQSPIVTFDRQIGDIPYISSDNYMGGKLATELLIKQGCRKIAHICGNLQLNLLANERSKAFLDVVNVHNVEHIVIETDTNVFHNQEYQKMIRQLLADHPDLDGVFATSDIIAAYVIKECIELGIKVPEQIKVIGYDDVSIAPWITPSLTTIRQPIEDIGKLAIKLLSQQINKEEYVIKNQLDVELIERASTL</sequence>
<keyword evidence="7" id="KW-1185">Reference proteome</keyword>
<dbReference type="STRING" id="1886670.PTI45_03030"/>
<dbReference type="PROSITE" id="PS50932">
    <property type="entry name" value="HTH_LACI_2"/>
    <property type="match status" value="1"/>
</dbReference>
<organism evidence="6 7">
    <name type="scientific">Paenibacillus nuruki</name>
    <dbReference type="NCBI Taxonomy" id="1886670"/>
    <lineage>
        <taxon>Bacteria</taxon>
        <taxon>Bacillati</taxon>
        <taxon>Bacillota</taxon>
        <taxon>Bacilli</taxon>
        <taxon>Bacillales</taxon>
        <taxon>Paenibacillaceae</taxon>
        <taxon>Paenibacillus</taxon>
    </lineage>
</organism>
<keyword evidence="4" id="KW-0804">Transcription</keyword>
<dbReference type="InterPro" id="IPR046335">
    <property type="entry name" value="LacI/GalR-like_sensor"/>
</dbReference>
<dbReference type="Pfam" id="PF13377">
    <property type="entry name" value="Peripla_BP_3"/>
    <property type="match status" value="1"/>
</dbReference>
<evidence type="ECO:0000256" key="1">
    <source>
        <dbReference type="ARBA" id="ARBA00022491"/>
    </source>
</evidence>
<name>A0A1E3L324_9BACL</name>
<dbReference type="RefSeq" id="WP_069328427.1">
    <property type="nucleotide sequence ID" value="NZ_MDER01000051.1"/>
</dbReference>
<keyword evidence="1" id="KW-0678">Repressor</keyword>
<dbReference type="AlphaFoldDB" id="A0A1E3L324"/>
<dbReference type="InterPro" id="IPR010982">
    <property type="entry name" value="Lambda_DNA-bd_dom_sf"/>
</dbReference>
<dbReference type="Proteomes" id="UP000094578">
    <property type="component" value="Unassembled WGS sequence"/>
</dbReference>
<dbReference type="CDD" id="cd01392">
    <property type="entry name" value="HTH_LacI"/>
    <property type="match status" value="1"/>
</dbReference>
<dbReference type="PANTHER" id="PTHR30146">
    <property type="entry name" value="LACI-RELATED TRANSCRIPTIONAL REPRESSOR"/>
    <property type="match status" value="1"/>
</dbReference>
<dbReference type="CDD" id="cd06291">
    <property type="entry name" value="PBP1_Qymf-like"/>
    <property type="match status" value="1"/>
</dbReference>
<dbReference type="Gene3D" id="3.40.50.2300">
    <property type="match status" value="2"/>
</dbReference>
<accession>A0A1E3L324</accession>
<feature type="domain" description="HTH lacI-type" evidence="5">
    <location>
        <begin position="2"/>
        <end position="56"/>
    </location>
</feature>
<dbReference type="GO" id="GO:0000976">
    <property type="term" value="F:transcription cis-regulatory region binding"/>
    <property type="evidence" value="ECO:0007669"/>
    <property type="project" value="TreeGrafter"/>
</dbReference>
<dbReference type="PATRIC" id="fig|1886670.3.peg.3078"/>
<dbReference type="GO" id="GO:0003700">
    <property type="term" value="F:DNA-binding transcription factor activity"/>
    <property type="evidence" value="ECO:0007669"/>
    <property type="project" value="TreeGrafter"/>
</dbReference>
<dbReference type="InterPro" id="IPR000843">
    <property type="entry name" value="HTH_LacI"/>
</dbReference>
<dbReference type="Pfam" id="PF00356">
    <property type="entry name" value="LacI"/>
    <property type="match status" value="1"/>
</dbReference>
<evidence type="ECO:0000256" key="4">
    <source>
        <dbReference type="ARBA" id="ARBA00023163"/>
    </source>
</evidence>
<evidence type="ECO:0000259" key="5">
    <source>
        <dbReference type="PROSITE" id="PS50932"/>
    </source>
</evidence>
<gene>
    <name evidence="6" type="ORF">PTI45_03030</name>
</gene>
<evidence type="ECO:0000256" key="2">
    <source>
        <dbReference type="ARBA" id="ARBA00023015"/>
    </source>
</evidence>
<dbReference type="InterPro" id="IPR028082">
    <property type="entry name" value="Peripla_BP_I"/>
</dbReference>
<dbReference type="PANTHER" id="PTHR30146:SF95">
    <property type="entry name" value="RIBOSE OPERON REPRESSOR"/>
    <property type="match status" value="1"/>
</dbReference>
<reference evidence="6 7" key="1">
    <citation type="submission" date="2016-08" db="EMBL/GenBank/DDBJ databases">
        <title>Genome sequencing of Paenibacillus sp. TI45-13ar, isolated from Korean traditional nuruk.</title>
        <authorList>
            <person name="Kim S.-J."/>
        </authorList>
    </citation>
    <scope>NUCLEOTIDE SEQUENCE [LARGE SCALE GENOMIC DNA]</scope>
    <source>
        <strain evidence="6 7">TI45-13ar</strain>
    </source>
</reference>